<gene>
    <name evidence="5" type="ORF">GX570_04810</name>
</gene>
<dbReference type="EMBL" id="JAAYYP010000155">
    <property type="protein sequence ID" value="NLF90650.1"/>
    <property type="molecule type" value="Genomic_DNA"/>
</dbReference>
<proteinExistence type="predicted"/>
<keyword evidence="3" id="KW-0742">SOS response</keyword>
<comment type="caution">
    <text evidence="5">The sequence shown here is derived from an EMBL/GenBank/DDBJ whole genome shotgun (WGS) entry which is preliminary data.</text>
</comment>
<organism evidence="5 6">
    <name type="scientific">Corynebacterium marinum</name>
    <dbReference type="NCBI Taxonomy" id="349751"/>
    <lineage>
        <taxon>Bacteria</taxon>
        <taxon>Bacillati</taxon>
        <taxon>Actinomycetota</taxon>
        <taxon>Actinomycetes</taxon>
        <taxon>Mycobacteriales</taxon>
        <taxon>Corynebacteriaceae</taxon>
        <taxon>Corynebacterium</taxon>
    </lineage>
</organism>
<evidence type="ECO:0000256" key="2">
    <source>
        <dbReference type="ARBA" id="ARBA00023204"/>
    </source>
</evidence>
<dbReference type="Gene3D" id="3.40.50.300">
    <property type="entry name" value="P-loop containing nucleotide triphosphate hydrolases"/>
    <property type="match status" value="1"/>
</dbReference>
<feature type="domain" description="Rad50/SbcC-type AAA" evidence="4">
    <location>
        <begin position="6"/>
        <end position="46"/>
    </location>
</feature>
<reference evidence="5 6" key="1">
    <citation type="journal article" date="2020" name="Biotechnol. Biofuels">
        <title>New insights from the biogas microbiome by comprehensive genome-resolved metagenomics of nearly 1600 species originating from multiple anaerobic digesters.</title>
        <authorList>
            <person name="Campanaro S."/>
            <person name="Treu L."/>
            <person name="Rodriguez-R L.M."/>
            <person name="Kovalovszki A."/>
            <person name="Ziels R.M."/>
            <person name="Maus I."/>
            <person name="Zhu X."/>
            <person name="Kougias P.G."/>
            <person name="Basile A."/>
            <person name="Luo G."/>
            <person name="Schluter A."/>
            <person name="Konstantinidis K.T."/>
            <person name="Angelidaki I."/>
        </authorList>
    </citation>
    <scope>NUCLEOTIDE SEQUENCE [LARGE SCALE GENOMIC DNA]</scope>
    <source>
        <strain evidence="5">AS06rmzACSIP_235</strain>
    </source>
</reference>
<evidence type="ECO:0000313" key="6">
    <source>
        <dbReference type="Proteomes" id="UP000523614"/>
    </source>
</evidence>
<name>A0A847HAD8_9CORY</name>
<protein>
    <submittedName>
        <fullName evidence="5">AAA family ATPase</fullName>
    </submittedName>
</protein>
<keyword evidence="2" id="KW-0234">DNA repair</keyword>
<dbReference type="GO" id="GO:0006302">
    <property type="term" value="P:double-strand break repair"/>
    <property type="evidence" value="ECO:0007669"/>
    <property type="project" value="InterPro"/>
</dbReference>
<evidence type="ECO:0000256" key="1">
    <source>
        <dbReference type="ARBA" id="ARBA00022763"/>
    </source>
</evidence>
<dbReference type="SUPFAM" id="SSF52540">
    <property type="entry name" value="P-loop containing nucleoside triphosphate hydrolases"/>
    <property type="match status" value="1"/>
</dbReference>
<dbReference type="PANTHER" id="PTHR32182:SF0">
    <property type="entry name" value="DNA REPLICATION AND REPAIR PROTEIN RECF"/>
    <property type="match status" value="1"/>
</dbReference>
<dbReference type="GO" id="GO:0000731">
    <property type="term" value="P:DNA synthesis involved in DNA repair"/>
    <property type="evidence" value="ECO:0007669"/>
    <property type="project" value="TreeGrafter"/>
</dbReference>
<dbReference type="Pfam" id="PF13476">
    <property type="entry name" value="AAA_23"/>
    <property type="match status" value="1"/>
</dbReference>
<dbReference type="AlphaFoldDB" id="A0A847HAD8"/>
<dbReference type="GO" id="GO:0009432">
    <property type="term" value="P:SOS response"/>
    <property type="evidence" value="ECO:0007669"/>
    <property type="project" value="UniProtKB-KW"/>
</dbReference>
<dbReference type="PANTHER" id="PTHR32182">
    <property type="entry name" value="DNA REPLICATION AND REPAIR PROTEIN RECF"/>
    <property type="match status" value="1"/>
</dbReference>
<dbReference type="InterPro" id="IPR038729">
    <property type="entry name" value="Rad50/SbcC_AAA"/>
</dbReference>
<dbReference type="GO" id="GO:0016887">
    <property type="term" value="F:ATP hydrolysis activity"/>
    <property type="evidence" value="ECO:0007669"/>
    <property type="project" value="InterPro"/>
</dbReference>
<dbReference type="Proteomes" id="UP000523614">
    <property type="component" value="Unassembled WGS sequence"/>
</dbReference>
<feature type="non-terminal residue" evidence="5">
    <location>
        <position position="50"/>
    </location>
</feature>
<sequence>MYIRTLDLRDFRSWPQLTLELEPGITLFLGRNGFGKTNIIEAVGYIAHLS</sequence>
<dbReference type="InterPro" id="IPR027417">
    <property type="entry name" value="P-loop_NTPase"/>
</dbReference>
<keyword evidence="1" id="KW-0227">DNA damage</keyword>
<evidence type="ECO:0000313" key="5">
    <source>
        <dbReference type="EMBL" id="NLF90650.1"/>
    </source>
</evidence>
<accession>A0A847HAD8</accession>
<evidence type="ECO:0000259" key="4">
    <source>
        <dbReference type="Pfam" id="PF13476"/>
    </source>
</evidence>
<evidence type="ECO:0000256" key="3">
    <source>
        <dbReference type="ARBA" id="ARBA00023236"/>
    </source>
</evidence>